<dbReference type="InterPro" id="IPR016161">
    <property type="entry name" value="Ald_DH/histidinol_DH"/>
</dbReference>
<comment type="caution">
    <text evidence="5">The sequence shown here is derived from an EMBL/GenBank/DDBJ whole genome shotgun (WGS) entry which is preliminary data.</text>
</comment>
<dbReference type="Proteomes" id="UP001183824">
    <property type="component" value="Unassembled WGS sequence"/>
</dbReference>
<reference evidence="6" key="1">
    <citation type="submission" date="2023-07" db="EMBL/GenBank/DDBJ databases">
        <title>30 novel species of actinomycetes from the DSMZ collection.</title>
        <authorList>
            <person name="Nouioui I."/>
        </authorList>
    </citation>
    <scope>NUCLEOTIDE SEQUENCE [LARGE SCALE GENOMIC DNA]</scope>
    <source>
        <strain evidence="6">DSM 41640</strain>
    </source>
</reference>
<dbReference type="RefSeq" id="WP_311712120.1">
    <property type="nucleotide sequence ID" value="NZ_JAVREZ010000001.1"/>
</dbReference>
<keyword evidence="1 3" id="KW-0560">Oxidoreductase</keyword>
<dbReference type="Pfam" id="PF00171">
    <property type="entry name" value="Aldedh"/>
    <property type="match status" value="1"/>
</dbReference>
<keyword evidence="6" id="KW-1185">Reference proteome</keyword>
<dbReference type="InterPro" id="IPR016163">
    <property type="entry name" value="Ald_DH_C"/>
</dbReference>
<dbReference type="SUPFAM" id="SSF53720">
    <property type="entry name" value="ALDH-like"/>
    <property type="match status" value="1"/>
</dbReference>
<dbReference type="PANTHER" id="PTHR11699">
    <property type="entry name" value="ALDEHYDE DEHYDROGENASE-RELATED"/>
    <property type="match status" value="1"/>
</dbReference>
<dbReference type="InterPro" id="IPR016162">
    <property type="entry name" value="Ald_DH_N"/>
</dbReference>
<dbReference type="Gene3D" id="3.40.605.10">
    <property type="entry name" value="Aldehyde Dehydrogenase, Chain A, domain 1"/>
    <property type="match status" value="1"/>
</dbReference>
<dbReference type="EC" id="1.2.1.-" evidence="5"/>
<organism evidence="5 6">
    <name type="scientific">Streptomyces doebereineriae</name>
    <dbReference type="NCBI Taxonomy" id="3075528"/>
    <lineage>
        <taxon>Bacteria</taxon>
        <taxon>Bacillati</taxon>
        <taxon>Actinomycetota</taxon>
        <taxon>Actinomycetes</taxon>
        <taxon>Kitasatosporales</taxon>
        <taxon>Streptomycetaceae</taxon>
        <taxon>Streptomyces</taxon>
    </lineage>
</organism>
<evidence type="ECO:0000256" key="3">
    <source>
        <dbReference type="RuleBase" id="RU003345"/>
    </source>
</evidence>
<evidence type="ECO:0000313" key="6">
    <source>
        <dbReference type="Proteomes" id="UP001183824"/>
    </source>
</evidence>
<proteinExistence type="inferred from homology"/>
<feature type="active site" evidence="2">
    <location>
        <position position="255"/>
    </location>
</feature>
<dbReference type="PROSITE" id="PS00687">
    <property type="entry name" value="ALDEHYDE_DEHYDR_GLU"/>
    <property type="match status" value="1"/>
</dbReference>
<evidence type="ECO:0000259" key="4">
    <source>
        <dbReference type="Pfam" id="PF00171"/>
    </source>
</evidence>
<dbReference type="InterPro" id="IPR029510">
    <property type="entry name" value="Ald_DH_CS_GLU"/>
</dbReference>
<comment type="similarity">
    <text evidence="3">Belongs to the aldehyde dehydrogenase family.</text>
</comment>
<dbReference type="InterPro" id="IPR015590">
    <property type="entry name" value="Aldehyde_DH_dom"/>
</dbReference>
<feature type="domain" description="Aldehyde dehydrogenase" evidence="4">
    <location>
        <begin position="17"/>
        <end position="479"/>
    </location>
</feature>
<sequence>MSPIEIEPGRLFVGGQWREAADGARTEVVDPSRGAVVTTVAEAGAADVDAAVRSAREAFDGGAWSGLSGRERGRILHRVAELIRENADELAQLESLDVGKPISLCHAVDVTNAANDYEHFAALAHSLDGSVRNTPMNALAYTKREPLGVVAAITPFNFPLILAGSKIGPALAAGNTVVHKPADETPLSALYMAGLLQRAGVPDGVVNVVTGAGPVAGEALLRHRGVDKVAFTGSTAIGRHVAATAGEALKPVTMELGGNAANIVFEDADLEKAVGAIIKAFVFNTGQFCMGGPRLLVARSVHSTLLGILADAVPGVPVGDPRDPGTVVGPMAGEKHLKKVEEYVDLARKEGGRIVCGGERLDLDGGFYYKPTVIADLSNDSRVVQEEIFGPVLTVQPFDSEDEAVALANSTPYGLASGVQTTNLARAHRVADRLQAGIVWVNDWAMLDPAVPFGGVKDSGYGREYGPEALDAYTRVKSVVVSLD</sequence>
<name>A0ABU2UZG0_9ACTN</name>
<accession>A0ABU2UZG0</accession>
<protein>
    <submittedName>
        <fullName evidence="5">Aldehyde dehydrogenase family protein</fullName>
        <ecNumber evidence="5">1.2.1.-</ecNumber>
    </submittedName>
</protein>
<dbReference type="EMBL" id="JAVREZ010000001">
    <property type="protein sequence ID" value="MDT0478685.1"/>
    <property type="molecule type" value="Genomic_DNA"/>
</dbReference>
<evidence type="ECO:0000256" key="1">
    <source>
        <dbReference type="ARBA" id="ARBA00023002"/>
    </source>
</evidence>
<dbReference type="GO" id="GO:0016491">
    <property type="term" value="F:oxidoreductase activity"/>
    <property type="evidence" value="ECO:0007669"/>
    <property type="project" value="UniProtKB-KW"/>
</dbReference>
<evidence type="ECO:0000256" key="2">
    <source>
        <dbReference type="PROSITE-ProRule" id="PRU10007"/>
    </source>
</evidence>
<dbReference type="Gene3D" id="3.40.309.10">
    <property type="entry name" value="Aldehyde Dehydrogenase, Chain A, domain 2"/>
    <property type="match status" value="1"/>
</dbReference>
<gene>
    <name evidence="5" type="ORF">RNB18_00525</name>
</gene>
<evidence type="ECO:0000313" key="5">
    <source>
        <dbReference type="EMBL" id="MDT0478685.1"/>
    </source>
</evidence>